<dbReference type="Proteomes" id="UP001063782">
    <property type="component" value="Chromosome"/>
</dbReference>
<evidence type="ECO:0000313" key="2">
    <source>
        <dbReference type="EMBL" id="UXZ04459.1"/>
    </source>
</evidence>
<evidence type="ECO:0000256" key="1">
    <source>
        <dbReference type="SAM" id="MobiDB-lite"/>
    </source>
</evidence>
<name>A0ABY6F353_9GAMM</name>
<evidence type="ECO:0008006" key="4">
    <source>
        <dbReference type="Google" id="ProtNLM"/>
    </source>
</evidence>
<organism evidence="2 3">
    <name type="scientific">Moraxella nasicaprae</name>
    <dbReference type="NCBI Taxonomy" id="2904122"/>
    <lineage>
        <taxon>Bacteria</taxon>
        <taxon>Pseudomonadati</taxon>
        <taxon>Pseudomonadota</taxon>
        <taxon>Gammaproteobacteria</taxon>
        <taxon>Moraxellales</taxon>
        <taxon>Moraxellaceae</taxon>
        <taxon>Moraxella</taxon>
    </lineage>
</organism>
<gene>
    <name evidence="2" type="ORF">LU297_07660</name>
</gene>
<dbReference type="InterPro" id="IPR036680">
    <property type="entry name" value="SPOR-like_sf"/>
</dbReference>
<reference evidence="2" key="1">
    <citation type="submission" date="2021-12" db="EMBL/GenBank/DDBJ databases">
        <title>taxonomy of Moraxella sp. ZY201224.</title>
        <authorList>
            <person name="Li F."/>
        </authorList>
    </citation>
    <scope>NUCLEOTIDE SEQUENCE</scope>
    <source>
        <strain evidence="2">ZY201224</strain>
    </source>
</reference>
<accession>A0ABY6F353</accession>
<dbReference type="RefSeq" id="WP_263075942.1">
    <property type="nucleotide sequence ID" value="NZ_CP089977.1"/>
</dbReference>
<dbReference type="Gene3D" id="3.30.70.1070">
    <property type="entry name" value="Sporulation related repeat"/>
    <property type="match status" value="1"/>
</dbReference>
<sequence length="339" mass="38003">MSQSLAMSAQYFRRQAKYWFLAAIIIAIVWLVVWLTSAAPSLTNKAGEEEQVAAALPTRIEHFVDLAKEVRPIDFSTIVRDMRSYPAEFKDKLYYENMGNRYTIELMDVLENEVIVDYLEGVVDRQQYAYFRYLDKEKRPHYVLTYGKFQTVEEAQQNITTNNFGLPQSLKPKVVKAADYLKIIDNYMRAEGIADLATNQPRRIILNATNKEIPVQAATRADEDLVRRSYESQAKVRSQLARQQEYAKYNEFGGYASQPAEKQMAAPAHSTPTPAPSEQSTPLTEAPAMAPTAKPTSAPVQDNTPKPTNFAPTPKPDAMAPTAKPTAEAQSVPAEAGEQ</sequence>
<feature type="region of interest" description="Disordered" evidence="1">
    <location>
        <begin position="260"/>
        <end position="339"/>
    </location>
</feature>
<feature type="compositionally biased region" description="Polar residues" evidence="1">
    <location>
        <begin position="294"/>
        <end position="311"/>
    </location>
</feature>
<evidence type="ECO:0000313" key="3">
    <source>
        <dbReference type="Proteomes" id="UP001063782"/>
    </source>
</evidence>
<keyword evidence="3" id="KW-1185">Reference proteome</keyword>
<protein>
    <recommendedName>
        <fullName evidence="4">SPOR domain-containing protein</fullName>
    </recommendedName>
</protein>
<proteinExistence type="predicted"/>
<dbReference type="EMBL" id="CP089977">
    <property type="protein sequence ID" value="UXZ04459.1"/>
    <property type="molecule type" value="Genomic_DNA"/>
</dbReference>